<reference evidence="1" key="1">
    <citation type="journal article" date="2019" name="bioRxiv">
        <title>The Genome of the Zebra Mussel, Dreissena polymorpha: A Resource for Invasive Species Research.</title>
        <authorList>
            <person name="McCartney M.A."/>
            <person name="Auch B."/>
            <person name="Kono T."/>
            <person name="Mallez S."/>
            <person name="Zhang Y."/>
            <person name="Obille A."/>
            <person name="Becker A."/>
            <person name="Abrahante J.E."/>
            <person name="Garbe J."/>
            <person name="Badalamenti J.P."/>
            <person name="Herman A."/>
            <person name="Mangelson H."/>
            <person name="Liachko I."/>
            <person name="Sullivan S."/>
            <person name="Sone E.D."/>
            <person name="Koren S."/>
            <person name="Silverstein K.A.T."/>
            <person name="Beckman K.B."/>
            <person name="Gohl D.M."/>
        </authorList>
    </citation>
    <scope>NUCLEOTIDE SEQUENCE</scope>
    <source>
        <strain evidence="1">Duluth1</strain>
        <tissue evidence="1">Whole animal</tissue>
    </source>
</reference>
<comment type="caution">
    <text evidence="1">The sequence shown here is derived from an EMBL/GenBank/DDBJ whole genome shotgun (WGS) entry which is preliminary data.</text>
</comment>
<evidence type="ECO:0000313" key="2">
    <source>
        <dbReference type="Proteomes" id="UP000828390"/>
    </source>
</evidence>
<dbReference type="AlphaFoldDB" id="A0A9D4IWQ1"/>
<sequence>MIPRVSTDIPRKVSIQTLNVYRLNKPSMFMNVRTYLEVSIQTLNVYRCEDIPRSEYINPMFMNVRTYLEVSIQTLNVYRCEDIPRMYRYEGTNLEVSIQTLNVYGCEDISRKVSKQTLNVYRCEDIPRKVSIQTLNVYKCVDILRKVSIQTLNVYRCEDIPRRDIPRMSIQTINVYGYEGTYLEVSIQTLNYLELNCPSSVPFLQGVKKLFHVGQEQKELVDPYFLMNFAGKERKKTSAADWTVLNFVTHRTMNGSNVSNLPDAWRSDTSAGDRIICD</sequence>
<keyword evidence="2" id="KW-1185">Reference proteome</keyword>
<dbReference type="Proteomes" id="UP000828390">
    <property type="component" value="Unassembled WGS sequence"/>
</dbReference>
<proteinExistence type="predicted"/>
<reference evidence="1" key="2">
    <citation type="submission" date="2020-11" db="EMBL/GenBank/DDBJ databases">
        <authorList>
            <person name="McCartney M.A."/>
            <person name="Auch B."/>
            <person name="Kono T."/>
            <person name="Mallez S."/>
            <person name="Becker A."/>
            <person name="Gohl D.M."/>
            <person name="Silverstein K.A.T."/>
            <person name="Koren S."/>
            <person name="Bechman K.B."/>
            <person name="Herman A."/>
            <person name="Abrahante J.E."/>
            <person name="Garbe J."/>
        </authorList>
    </citation>
    <scope>NUCLEOTIDE SEQUENCE</scope>
    <source>
        <strain evidence="1">Duluth1</strain>
        <tissue evidence="1">Whole animal</tissue>
    </source>
</reference>
<name>A0A9D4IWQ1_DREPO</name>
<evidence type="ECO:0000313" key="1">
    <source>
        <dbReference type="EMBL" id="KAH3789665.1"/>
    </source>
</evidence>
<accession>A0A9D4IWQ1</accession>
<organism evidence="1 2">
    <name type="scientific">Dreissena polymorpha</name>
    <name type="common">Zebra mussel</name>
    <name type="synonym">Mytilus polymorpha</name>
    <dbReference type="NCBI Taxonomy" id="45954"/>
    <lineage>
        <taxon>Eukaryota</taxon>
        <taxon>Metazoa</taxon>
        <taxon>Spiralia</taxon>
        <taxon>Lophotrochozoa</taxon>
        <taxon>Mollusca</taxon>
        <taxon>Bivalvia</taxon>
        <taxon>Autobranchia</taxon>
        <taxon>Heteroconchia</taxon>
        <taxon>Euheterodonta</taxon>
        <taxon>Imparidentia</taxon>
        <taxon>Neoheterodontei</taxon>
        <taxon>Myida</taxon>
        <taxon>Dreissenoidea</taxon>
        <taxon>Dreissenidae</taxon>
        <taxon>Dreissena</taxon>
    </lineage>
</organism>
<protein>
    <submittedName>
        <fullName evidence="1">Uncharacterized protein</fullName>
    </submittedName>
</protein>
<dbReference type="EMBL" id="JAIWYP010000008">
    <property type="protein sequence ID" value="KAH3789665.1"/>
    <property type="molecule type" value="Genomic_DNA"/>
</dbReference>
<gene>
    <name evidence="1" type="ORF">DPMN_167851</name>
</gene>